<feature type="transmembrane region" description="Helical" evidence="8">
    <location>
        <begin position="104"/>
        <end position="122"/>
    </location>
</feature>
<feature type="transmembrane region" description="Helical" evidence="8">
    <location>
        <begin position="128"/>
        <end position="148"/>
    </location>
</feature>
<evidence type="ECO:0000256" key="5">
    <source>
        <dbReference type="ARBA" id="ARBA00022692"/>
    </source>
</evidence>
<evidence type="ECO:0000256" key="1">
    <source>
        <dbReference type="ARBA" id="ARBA00004651"/>
    </source>
</evidence>
<keyword evidence="3 8" id="KW-0813">Transport</keyword>
<evidence type="ECO:0000256" key="6">
    <source>
        <dbReference type="ARBA" id="ARBA00022989"/>
    </source>
</evidence>
<dbReference type="GO" id="GO:0055085">
    <property type="term" value="P:transmembrane transport"/>
    <property type="evidence" value="ECO:0007669"/>
    <property type="project" value="InterPro"/>
</dbReference>
<dbReference type="SUPFAM" id="SSF161098">
    <property type="entry name" value="MetI-like"/>
    <property type="match status" value="1"/>
</dbReference>
<keyword evidence="5 8" id="KW-0812">Transmembrane</keyword>
<dbReference type="Gene3D" id="1.10.3720.10">
    <property type="entry name" value="MetI-like"/>
    <property type="match status" value="1"/>
</dbReference>
<name>A0A1G5IUD0_9FIRM</name>
<keyword evidence="11" id="KW-1185">Reference proteome</keyword>
<protein>
    <submittedName>
        <fullName evidence="10">Spermidine/putrescine transport system permease protein</fullName>
    </submittedName>
</protein>
<feature type="transmembrane region" description="Helical" evidence="8">
    <location>
        <begin position="59"/>
        <end position="83"/>
    </location>
</feature>
<keyword evidence="7 8" id="KW-0472">Membrane</keyword>
<sequence length="260" mass="29256">MVMSYLKKLYAFIIFFFLYAPIMVLIVFSFNESKSRGSWDGFTLKWYIELFQDRQIMSALYNTIVIAILSSTIATAIGTAAAIGIHNMKQFKRSMVMNLTYLPVLNPDIVTGISLMLLFIFLKIRLGFLTLLLAHITFNIPYVIISVLPKLKQLNKHIYEAALDLGASPSYALRKVIIPEIMPGIITGFLLAFTLSLDDFVISFFTTGSGVSNLSITIYSMARRGINPKINALSTIMFVTVLLLLIIVNKRMSKTNIIKE</sequence>
<comment type="similarity">
    <text evidence="2">Belongs to the binding-protein-dependent transport system permease family. CysTW subfamily.</text>
</comment>
<evidence type="ECO:0000256" key="8">
    <source>
        <dbReference type="RuleBase" id="RU363032"/>
    </source>
</evidence>
<evidence type="ECO:0000256" key="2">
    <source>
        <dbReference type="ARBA" id="ARBA00007069"/>
    </source>
</evidence>
<evidence type="ECO:0000313" key="11">
    <source>
        <dbReference type="Proteomes" id="UP000198636"/>
    </source>
</evidence>
<dbReference type="Pfam" id="PF00528">
    <property type="entry name" value="BPD_transp_1"/>
    <property type="match status" value="1"/>
</dbReference>
<dbReference type="PROSITE" id="PS50928">
    <property type="entry name" value="ABC_TM1"/>
    <property type="match status" value="1"/>
</dbReference>
<dbReference type="InterPro" id="IPR000515">
    <property type="entry name" value="MetI-like"/>
</dbReference>
<dbReference type="CDD" id="cd06261">
    <property type="entry name" value="TM_PBP2"/>
    <property type="match status" value="1"/>
</dbReference>
<feature type="transmembrane region" description="Helical" evidence="8">
    <location>
        <begin position="200"/>
        <end position="218"/>
    </location>
</feature>
<dbReference type="Proteomes" id="UP000198636">
    <property type="component" value="Unassembled WGS sequence"/>
</dbReference>
<dbReference type="AlphaFoldDB" id="A0A1G5IUD0"/>
<organism evidence="10 11">
    <name type="scientific">Alkaliphilus peptidifermentans DSM 18978</name>
    <dbReference type="NCBI Taxonomy" id="1120976"/>
    <lineage>
        <taxon>Bacteria</taxon>
        <taxon>Bacillati</taxon>
        <taxon>Bacillota</taxon>
        <taxon>Clostridia</taxon>
        <taxon>Peptostreptococcales</taxon>
        <taxon>Natronincolaceae</taxon>
        <taxon>Alkaliphilus</taxon>
    </lineage>
</organism>
<dbReference type="STRING" id="1120976.SAMN03080606_02525"/>
<gene>
    <name evidence="10" type="ORF">SAMN03080606_02525</name>
</gene>
<keyword evidence="4" id="KW-1003">Cell membrane</keyword>
<dbReference type="InterPro" id="IPR051789">
    <property type="entry name" value="Bact_Polyamine_Transport"/>
</dbReference>
<comment type="subcellular location">
    <subcellularLocation>
        <location evidence="1 8">Cell membrane</location>
        <topology evidence="1 8">Multi-pass membrane protein</topology>
    </subcellularLocation>
</comment>
<evidence type="ECO:0000256" key="3">
    <source>
        <dbReference type="ARBA" id="ARBA00022448"/>
    </source>
</evidence>
<dbReference type="GO" id="GO:0005886">
    <property type="term" value="C:plasma membrane"/>
    <property type="evidence" value="ECO:0007669"/>
    <property type="project" value="UniProtKB-SubCell"/>
</dbReference>
<reference evidence="10 11" key="1">
    <citation type="submission" date="2016-10" db="EMBL/GenBank/DDBJ databases">
        <authorList>
            <person name="de Groot N.N."/>
        </authorList>
    </citation>
    <scope>NUCLEOTIDE SEQUENCE [LARGE SCALE GENOMIC DNA]</scope>
    <source>
        <strain evidence="10 11">DSM 18978</strain>
    </source>
</reference>
<dbReference type="InterPro" id="IPR035906">
    <property type="entry name" value="MetI-like_sf"/>
</dbReference>
<evidence type="ECO:0000313" key="10">
    <source>
        <dbReference type="EMBL" id="SCY79656.1"/>
    </source>
</evidence>
<keyword evidence="6 8" id="KW-1133">Transmembrane helix</keyword>
<evidence type="ECO:0000256" key="4">
    <source>
        <dbReference type="ARBA" id="ARBA00022475"/>
    </source>
</evidence>
<dbReference type="PANTHER" id="PTHR43848:SF2">
    <property type="entry name" value="PUTRESCINE TRANSPORT SYSTEM PERMEASE PROTEIN POTI"/>
    <property type="match status" value="1"/>
</dbReference>
<evidence type="ECO:0000256" key="7">
    <source>
        <dbReference type="ARBA" id="ARBA00023136"/>
    </source>
</evidence>
<dbReference type="PANTHER" id="PTHR43848">
    <property type="entry name" value="PUTRESCINE TRANSPORT SYSTEM PERMEASE PROTEIN POTI"/>
    <property type="match status" value="1"/>
</dbReference>
<dbReference type="EMBL" id="FMUS01000016">
    <property type="protein sequence ID" value="SCY79656.1"/>
    <property type="molecule type" value="Genomic_DNA"/>
</dbReference>
<feature type="transmembrane region" description="Helical" evidence="8">
    <location>
        <begin position="9"/>
        <end position="30"/>
    </location>
</feature>
<feature type="domain" description="ABC transmembrane type-1" evidence="9">
    <location>
        <begin position="60"/>
        <end position="248"/>
    </location>
</feature>
<evidence type="ECO:0000259" key="9">
    <source>
        <dbReference type="PROSITE" id="PS50928"/>
    </source>
</evidence>
<proteinExistence type="inferred from homology"/>
<feature type="transmembrane region" description="Helical" evidence="8">
    <location>
        <begin position="230"/>
        <end position="248"/>
    </location>
</feature>
<feature type="transmembrane region" description="Helical" evidence="8">
    <location>
        <begin position="176"/>
        <end position="194"/>
    </location>
</feature>
<accession>A0A1G5IUD0</accession>